<keyword evidence="1" id="KW-0812">Transmembrane</keyword>
<keyword evidence="1" id="KW-1133">Transmembrane helix</keyword>
<sequence length="202" mass="23821">MQLVARKKTLNKFGLDIATNESMNLGTIFVICIIFKFEIGMIFACFCVIRDIYVIKRFMKLKHKTSYSVINQDETLCFYTVYVTRKSNIKITSGNIKFNEVVDYNVMRKTSLRRQSYNCEEAKFNVFKLKDDNIVKYNDMMFKSDEKKRSLSLLKEKFESYACQNFNAIEKEYNLNNVLIGAYIVVYVLIITIFYFLALEMP</sequence>
<dbReference type="EMBL" id="FNPG01000005">
    <property type="protein sequence ID" value="SDX95541.1"/>
    <property type="molecule type" value="Genomic_DNA"/>
</dbReference>
<feature type="transmembrane region" description="Helical" evidence="1">
    <location>
        <begin position="28"/>
        <end position="53"/>
    </location>
</feature>
<dbReference type="RefSeq" id="WP_074715752.1">
    <property type="nucleotide sequence ID" value="NZ_FNPG01000005.1"/>
</dbReference>
<dbReference type="AlphaFoldDB" id="A0A1H3FX40"/>
<dbReference type="Proteomes" id="UP000183918">
    <property type="component" value="Unassembled WGS sequence"/>
</dbReference>
<reference evidence="2 3" key="1">
    <citation type="submission" date="2016-10" db="EMBL/GenBank/DDBJ databases">
        <authorList>
            <person name="de Groot N.N."/>
        </authorList>
    </citation>
    <scope>NUCLEOTIDE SEQUENCE [LARGE SCALE GENOMIC DNA]</scope>
    <source>
        <strain evidence="2 3">DSM 14045</strain>
    </source>
</reference>
<evidence type="ECO:0000313" key="3">
    <source>
        <dbReference type="Proteomes" id="UP000183918"/>
    </source>
</evidence>
<name>A0A1H3FX40_9FIRM</name>
<dbReference type="OrthoDB" id="9837150at2"/>
<keyword evidence="3" id="KW-1185">Reference proteome</keyword>
<protein>
    <submittedName>
        <fullName evidence="2">Uncharacterized protein</fullName>
    </submittedName>
</protein>
<dbReference type="STRING" id="1122142.SAMN02910414_00417"/>
<proteinExistence type="predicted"/>
<keyword evidence="1" id="KW-0472">Membrane</keyword>
<evidence type="ECO:0000313" key="2">
    <source>
        <dbReference type="EMBL" id="SDX95541.1"/>
    </source>
</evidence>
<gene>
    <name evidence="2" type="ORF">SAMN02910414_00417</name>
</gene>
<accession>A0A1H3FX40</accession>
<organism evidence="2 3">
    <name type="scientific">Lachnobacterium bovis DSM 14045</name>
    <dbReference type="NCBI Taxonomy" id="1122142"/>
    <lineage>
        <taxon>Bacteria</taxon>
        <taxon>Bacillati</taxon>
        <taxon>Bacillota</taxon>
        <taxon>Clostridia</taxon>
        <taxon>Lachnospirales</taxon>
        <taxon>Lachnospiraceae</taxon>
        <taxon>Lachnobacterium</taxon>
    </lineage>
</organism>
<feature type="transmembrane region" description="Helical" evidence="1">
    <location>
        <begin position="178"/>
        <end position="198"/>
    </location>
</feature>
<evidence type="ECO:0000256" key="1">
    <source>
        <dbReference type="SAM" id="Phobius"/>
    </source>
</evidence>